<comment type="cofactor">
    <cofactor evidence="1 9">
        <name>pyridoxal 5'-phosphate</name>
        <dbReference type="ChEBI" id="CHEBI:597326"/>
    </cofactor>
</comment>
<keyword evidence="8 9" id="KW-0368">Histidine biosynthesis</keyword>
<dbReference type="InterPro" id="IPR015422">
    <property type="entry name" value="PyrdxlP-dep_Trfase_small"/>
</dbReference>
<dbReference type="AlphaFoldDB" id="A0A348AMQ8"/>
<keyword evidence="5 9" id="KW-0028">Amino-acid biosynthesis</keyword>
<organism evidence="11 12">
    <name type="scientific">Methylomusa anaerophila</name>
    <dbReference type="NCBI Taxonomy" id="1930071"/>
    <lineage>
        <taxon>Bacteria</taxon>
        <taxon>Bacillati</taxon>
        <taxon>Bacillota</taxon>
        <taxon>Negativicutes</taxon>
        <taxon>Selenomonadales</taxon>
        <taxon>Sporomusaceae</taxon>
        <taxon>Methylomusa</taxon>
    </lineage>
</organism>
<gene>
    <name evidence="11" type="primary">hisC2</name>
    <name evidence="9" type="synonym">hisC</name>
    <name evidence="11" type="ORF">MAMMFC1_03049</name>
</gene>
<dbReference type="InterPro" id="IPR015421">
    <property type="entry name" value="PyrdxlP-dep_Trfase_major"/>
</dbReference>
<dbReference type="PANTHER" id="PTHR42885">
    <property type="entry name" value="HISTIDINOL-PHOSPHATE AMINOTRANSFERASE-RELATED"/>
    <property type="match status" value="1"/>
</dbReference>
<evidence type="ECO:0000256" key="8">
    <source>
        <dbReference type="ARBA" id="ARBA00023102"/>
    </source>
</evidence>
<dbReference type="NCBIfam" id="TIGR01141">
    <property type="entry name" value="hisC"/>
    <property type="match status" value="1"/>
</dbReference>
<keyword evidence="12" id="KW-1185">Reference proteome</keyword>
<evidence type="ECO:0000256" key="6">
    <source>
        <dbReference type="ARBA" id="ARBA00022679"/>
    </source>
</evidence>
<keyword evidence="6 9" id="KW-0808">Transferase</keyword>
<comment type="pathway">
    <text evidence="9">Amino-acid biosynthesis; L-histidine biosynthesis; L-histidine from 5-phospho-alpha-D-ribose 1-diphosphate: step 7/9.</text>
</comment>
<comment type="catalytic activity">
    <reaction evidence="9">
        <text>L-histidinol phosphate + 2-oxoglutarate = 3-(imidazol-4-yl)-2-oxopropyl phosphate + L-glutamate</text>
        <dbReference type="Rhea" id="RHEA:23744"/>
        <dbReference type="ChEBI" id="CHEBI:16810"/>
        <dbReference type="ChEBI" id="CHEBI:29985"/>
        <dbReference type="ChEBI" id="CHEBI:57766"/>
        <dbReference type="ChEBI" id="CHEBI:57980"/>
        <dbReference type="EC" id="2.6.1.9"/>
    </reaction>
</comment>
<evidence type="ECO:0000256" key="2">
    <source>
        <dbReference type="ARBA" id="ARBA00007970"/>
    </source>
</evidence>
<evidence type="ECO:0000313" key="11">
    <source>
        <dbReference type="EMBL" id="BBB92356.1"/>
    </source>
</evidence>
<dbReference type="GO" id="GO:0004400">
    <property type="term" value="F:histidinol-phosphate transaminase activity"/>
    <property type="evidence" value="ECO:0007669"/>
    <property type="project" value="UniProtKB-UniRule"/>
</dbReference>
<protein>
    <recommendedName>
        <fullName evidence="9">Histidinol-phosphate aminotransferase</fullName>
        <ecNumber evidence="9">2.6.1.9</ecNumber>
    </recommendedName>
    <alternativeName>
        <fullName evidence="9">Imidazole acetol-phosphate transaminase</fullName>
    </alternativeName>
</protein>
<evidence type="ECO:0000256" key="5">
    <source>
        <dbReference type="ARBA" id="ARBA00022605"/>
    </source>
</evidence>
<dbReference type="KEGG" id="mana:MAMMFC1_03049"/>
<evidence type="ECO:0000256" key="7">
    <source>
        <dbReference type="ARBA" id="ARBA00022898"/>
    </source>
</evidence>
<evidence type="ECO:0000256" key="9">
    <source>
        <dbReference type="HAMAP-Rule" id="MF_01023"/>
    </source>
</evidence>
<accession>A0A348AMQ8</accession>
<name>A0A348AMQ8_9FIRM</name>
<dbReference type="InterPro" id="IPR015424">
    <property type="entry name" value="PyrdxlP-dep_Trfase"/>
</dbReference>
<dbReference type="EC" id="2.6.1.9" evidence="9"/>
<dbReference type="RefSeq" id="WP_126309254.1">
    <property type="nucleotide sequence ID" value="NZ_AP018449.1"/>
</dbReference>
<dbReference type="Proteomes" id="UP000276437">
    <property type="component" value="Chromosome"/>
</dbReference>
<dbReference type="CDD" id="cd00609">
    <property type="entry name" value="AAT_like"/>
    <property type="match status" value="1"/>
</dbReference>
<dbReference type="OrthoDB" id="9813612at2"/>
<dbReference type="Gene3D" id="3.90.1150.10">
    <property type="entry name" value="Aspartate Aminotransferase, domain 1"/>
    <property type="match status" value="1"/>
</dbReference>
<dbReference type="Pfam" id="PF00155">
    <property type="entry name" value="Aminotran_1_2"/>
    <property type="match status" value="1"/>
</dbReference>
<dbReference type="InterPro" id="IPR004839">
    <property type="entry name" value="Aminotransferase_I/II_large"/>
</dbReference>
<proteinExistence type="inferred from homology"/>
<dbReference type="GO" id="GO:0030170">
    <property type="term" value="F:pyridoxal phosphate binding"/>
    <property type="evidence" value="ECO:0007669"/>
    <property type="project" value="InterPro"/>
</dbReference>
<dbReference type="PANTHER" id="PTHR42885:SF2">
    <property type="entry name" value="HISTIDINOL-PHOSPHATE AMINOTRANSFERASE"/>
    <property type="match status" value="1"/>
</dbReference>
<dbReference type="EMBL" id="AP018449">
    <property type="protein sequence ID" value="BBB92356.1"/>
    <property type="molecule type" value="Genomic_DNA"/>
</dbReference>
<dbReference type="UniPathway" id="UPA00031">
    <property type="reaction ID" value="UER00012"/>
</dbReference>
<evidence type="ECO:0000256" key="1">
    <source>
        <dbReference type="ARBA" id="ARBA00001933"/>
    </source>
</evidence>
<dbReference type="GO" id="GO:0000105">
    <property type="term" value="P:L-histidine biosynthetic process"/>
    <property type="evidence" value="ECO:0007669"/>
    <property type="project" value="UniProtKB-UniRule"/>
</dbReference>
<feature type="modified residue" description="N6-(pyridoxal phosphate)lysine" evidence="9">
    <location>
        <position position="211"/>
    </location>
</feature>
<dbReference type="HAMAP" id="MF_01023">
    <property type="entry name" value="HisC_aminotrans_2"/>
    <property type="match status" value="1"/>
</dbReference>
<reference evidence="11 12" key="1">
    <citation type="journal article" date="2018" name="Int. J. Syst. Evol. Microbiol.">
        <title>Methylomusa anaerophila gen. nov., sp. nov., an anaerobic methanol-utilizing bacterium isolated from a microbial fuel cell.</title>
        <authorList>
            <person name="Amano N."/>
            <person name="Yamamuro A."/>
            <person name="Miyahara M."/>
            <person name="Kouzuma A."/>
            <person name="Abe T."/>
            <person name="Watanabe K."/>
        </authorList>
    </citation>
    <scope>NUCLEOTIDE SEQUENCE [LARGE SCALE GENOMIC DNA]</scope>
    <source>
        <strain evidence="11 12">MMFC1</strain>
    </source>
</reference>
<keyword evidence="7 9" id="KW-0663">Pyridoxal phosphate</keyword>
<feature type="domain" description="Aminotransferase class I/classII large" evidence="10">
    <location>
        <begin position="22"/>
        <end position="344"/>
    </location>
</feature>
<keyword evidence="4 9" id="KW-0032">Aminotransferase</keyword>
<sequence>MLNIRLGLETLKPYSVEEIDWQIKLDANEEPRNLPPAVRAELMERISSLAFNRYPEINGLNLRRLISERFSQSFKNVLVGSGSNGILAALCFAYGGQGRSVVYPNPSFAMYGIYAKLSDSKGVAVEMEPDFSLSVDKILTAAEKEQAAVIILCNPNNPTGGIIPLADIEYIAANAKCLVVVDEAYYEFYGQSAVGLLPKYPRLAVTRTFSKAYCLAAARVGYMLASEEVIETVGKVLLPYNVNTTSLIAAETVWQMRDQFEPGIGETVSERKKLAAALEAIPGVEVFPSETNFLLIRVGDTAGWMKRLADQGIGVRDFNNAPGLSGCLRVTVGTPAENQAFLKAVAL</sequence>
<dbReference type="InterPro" id="IPR005861">
    <property type="entry name" value="HisP_aminotrans"/>
</dbReference>
<evidence type="ECO:0000313" key="12">
    <source>
        <dbReference type="Proteomes" id="UP000276437"/>
    </source>
</evidence>
<comment type="similarity">
    <text evidence="2 9">Belongs to the class-II pyridoxal-phosphate-dependent aminotransferase family. Histidinol-phosphate aminotransferase subfamily.</text>
</comment>
<comment type="subunit">
    <text evidence="3 9">Homodimer.</text>
</comment>
<dbReference type="Gene3D" id="3.40.640.10">
    <property type="entry name" value="Type I PLP-dependent aspartate aminotransferase-like (Major domain)"/>
    <property type="match status" value="1"/>
</dbReference>
<evidence type="ECO:0000256" key="3">
    <source>
        <dbReference type="ARBA" id="ARBA00011738"/>
    </source>
</evidence>
<evidence type="ECO:0000259" key="10">
    <source>
        <dbReference type="Pfam" id="PF00155"/>
    </source>
</evidence>
<dbReference type="SUPFAM" id="SSF53383">
    <property type="entry name" value="PLP-dependent transferases"/>
    <property type="match status" value="1"/>
</dbReference>
<evidence type="ECO:0000256" key="4">
    <source>
        <dbReference type="ARBA" id="ARBA00022576"/>
    </source>
</evidence>